<dbReference type="InterPro" id="IPR016977">
    <property type="entry name" value="ComGF"/>
</dbReference>
<keyword evidence="1" id="KW-0812">Transmembrane</keyword>
<dbReference type="RefSeq" id="WP_170226642.1">
    <property type="nucleotide sequence ID" value="NZ_BJXW01000012.1"/>
</dbReference>
<keyword evidence="3" id="KW-1185">Reference proteome</keyword>
<dbReference type="Pfam" id="PF15980">
    <property type="entry name" value="ComGF"/>
    <property type="match status" value="1"/>
</dbReference>
<reference evidence="2 3" key="1">
    <citation type="submission" date="2019-07" db="EMBL/GenBank/DDBJ databases">
        <title>Whole genome shotgun sequence of Cerasibacillus quisquiliarum NBRC 102429.</title>
        <authorList>
            <person name="Hosoyama A."/>
            <person name="Uohara A."/>
            <person name="Ohji S."/>
            <person name="Ichikawa N."/>
        </authorList>
    </citation>
    <scope>NUCLEOTIDE SEQUENCE [LARGE SCALE GENOMIC DNA]</scope>
    <source>
        <strain evidence="2 3">NBRC 102429</strain>
    </source>
</reference>
<sequence>MAFLKNETGFTLINTLLSFVLITCSLPFLIVLLQKSQELLNLEEELSVQHFFYFLQDDVKRSIDYQIIRDELYMTLDTGKQVQIGRNGHVIRRTVDQKGYEIYLRNVQSFHLYNLKYGFLVSIEMTTGGQYEKEIIFYNK</sequence>
<dbReference type="EMBL" id="BJXW01000012">
    <property type="protein sequence ID" value="GEN31107.1"/>
    <property type="molecule type" value="Genomic_DNA"/>
</dbReference>
<name>A0A511UWW4_9BACI</name>
<evidence type="ECO:0008006" key="4">
    <source>
        <dbReference type="Google" id="ProtNLM"/>
    </source>
</evidence>
<keyword evidence="1" id="KW-0472">Membrane</keyword>
<accession>A0A511UWW4</accession>
<protein>
    <recommendedName>
        <fullName evidence="4">Competence protein ComGF</fullName>
    </recommendedName>
</protein>
<evidence type="ECO:0000256" key="1">
    <source>
        <dbReference type="SAM" id="Phobius"/>
    </source>
</evidence>
<keyword evidence="1" id="KW-1133">Transmembrane helix</keyword>
<organism evidence="2 3">
    <name type="scientific">Cerasibacillus quisquiliarum</name>
    <dbReference type="NCBI Taxonomy" id="227865"/>
    <lineage>
        <taxon>Bacteria</taxon>
        <taxon>Bacillati</taxon>
        <taxon>Bacillota</taxon>
        <taxon>Bacilli</taxon>
        <taxon>Bacillales</taxon>
        <taxon>Bacillaceae</taxon>
        <taxon>Cerasibacillus</taxon>
    </lineage>
</organism>
<dbReference type="Proteomes" id="UP000321491">
    <property type="component" value="Unassembled WGS sequence"/>
</dbReference>
<comment type="caution">
    <text evidence="2">The sequence shown here is derived from an EMBL/GenBank/DDBJ whole genome shotgun (WGS) entry which is preliminary data.</text>
</comment>
<gene>
    <name evidence="2" type="ORF">CQU01_13450</name>
</gene>
<evidence type="ECO:0000313" key="2">
    <source>
        <dbReference type="EMBL" id="GEN31107.1"/>
    </source>
</evidence>
<dbReference type="AlphaFoldDB" id="A0A511UWW4"/>
<feature type="transmembrane region" description="Helical" evidence="1">
    <location>
        <begin position="12"/>
        <end position="33"/>
    </location>
</feature>
<evidence type="ECO:0000313" key="3">
    <source>
        <dbReference type="Proteomes" id="UP000321491"/>
    </source>
</evidence>
<proteinExistence type="predicted"/>